<keyword evidence="1" id="KW-0378">Hydrolase</keyword>
<dbReference type="PATRIC" id="fig|271065.3.peg.2873"/>
<dbReference type="SUPFAM" id="SSF53474">
    <property type="entry name" value="alpha/beta-Hydrolases"/>
    <property type="match status" value="1"/>
</dbReference>
<protein>
    <submittedName>
        <fullName evidence="1">Hydrolase</fullName>
    </submittedName>
</protein>
<reference evidence="2" key="1">
    <citation type="journal article" date="2012" name="J. Bacteriol.">
        <title>Genome sequence of the haloalkaliphilic methanotrophic bacterium Methylomicrobium alcaliphilum 20Z.</title>
        <authorList>
            <person name="Vuilleumier S."/>
            <person name="Khmelenina V.N."/>
            <person name="Bringel F."/>
            <person name="Reshetnikov A.S."/>
            <person name="Lajus A."/>
            <person name="Mangenot S."/>
            <person name="Rouy Z."/>
            <person name="Op den Camp H.J."/>
            <person name="Jetten M.S."/>
            <person name="Dispirito A.A."/>
            <person name="Dunfield P."/>
            <person name="Klotz M.G."/>
            <person name="Semrau J.D."/>
            <person name="Stein L.Y."/>
            <person name="Barbe V."/>
            <person name="Medigue C."/>
            <person name="Trotsenko Y.A."/>
            <person name="Kalyuzhnaya M.G."/>
        </authorList>
    </citation>
    <scope>NUCLEOTIDE SEQUENCE [LARGE SCALE GENOMIC DNA]</scope>
    <source>
        <strain evidence="2">DSM 19304 / NCIMB 14124 / VKM B-2133 / 20Z</strain>
    </source>
</reference>
<dbReference type="HOGENOM" id="CLU_3272601_0_0_6"/>
<gene>
    <name evidence="1" type="ordered locus">MEALZ_2800</name>
</gene>
<dbReference type="GO" id="GO:0016787">
    <property type="term" value="F:hydrolase activity"/>
    <property type="evidence" value="ECO:0007669"/>
    <property type="project" value="UniProtKB-KW"/>
</dbReference>
<dbReference type="KEGG" id="mah:MEALZ_2800"/>
<evidence type="ECO:0000313" key="2">
    <source>
        <dbReference type="Proteomes" id="UP000008315"/>
    </source>
</evidence>
<evidence type="ECO:0000313" key="1">
    <source>
        <dbReference type="EMBL" id="CCE24469.1"/>
    </source>
</evidence>
<dbReference type="Gene3D" id="3.40.50.1820">
    <property type="entry name" value="alpha/beta hydrolase"/>
    <property type="match status" value="1"/>
</dbReference>
<proteinExistence type="predicted"/>
<dbReference type="InterPro" id="IPR029058">
    <property type="entry name" value="AB_hydrolase_fold"/>
</dbReference>
<keyword evidence="2" id="KW-1185">Reference proteome</keyword>
<dbReference type="AlphaFoldDB" id="G4SZM8"/>
<name>G4SZM8_META2</name>
<sequence length="41" mass="4751">MLPVAEWHMLDKSGHLPQLEQAEYFNRAVLNFLTPPQDEGK</sequence>
<dbReference type="EMBL" id="FO082060">
    <property type="protein sequence ID" value="CCE24469.1"/>
    <property type="molecule type" value="Genomic_DNA"/>
</dbReference>
<dbReference type="Proteomes" id="UP000008315">
    <property type="component" value="Chromosome"/>
</dbReference>
<accession>G4SZM8</accession>
<organism evidence="1 2">
    <name type="scientific">Methylotuvimicrobium alcaliphilum (strain DSM 19304 / NCIMB 14124 / VKM B-2133 / 20Z)</name>
    <name type="common">Methylomicrobium alcaliphilum</name>
    <dbReference type="NCBI Taxonomy" id="1091494"/>
    <lineage>
        <taxon>Bacteria</taxon>
        <taxon>Pseudomonadati</taxon>
        <taxon>Pseudomonadota</taxon>
        <taxon>Gammaproteobacteria</taxon>
        <taxon>Methylococcales</taxon>
        <taxon>Methylococcaceae</taxon>
        <taxon>Methylotuvimicrobium</taxon>
    </lineage>
</organism>
<dbReference type="STRING" id="1091494.MEALZ_2800"/>